<reference evidence="2 3" key="1">
    <citation type="submission" date="2023-06" db="EMBL/GenBank/DDBJ databases">
        <title>Azospirillum isscasensis sp.nov, a bacterium isolated from rhizosphere soil of rice.</title>
        <authorList>
            <person name="Wang H."/>
        </authorList>
    </citation>
    <scope>NUCLEOTIDE SEQUENCE [LARGE SCALE GENOMIC DNA]</scope>
    <source>
        <strain evidence="2 3">C340-1</strain>
    </source>
</reference>
<sequence>MHMRNIPTIGALVLGLVLPAGPVLAQAAVTPSVPLGPNPSECEIQAALFGAAGPGCPPVVLKRPPPPPVAAAPAP</sequence>
<feature type="non-terminal residue" evidence="2">
    <location>
        <position position="75"/>
    </location>
</feature>
<organism evidence="2 3">
    <name type="scientific">Azospirillum isscasi</name>
    <dbReference type="NCBI Taxonomy" id="3053926"/>
    <lineage>
        <taxon>Bacteria</taxon>
        <taxon>Pseudomonadati</taxon>
        <taxon>Pseudomonadota</taxon>
        <taxon>Alphaproteobacteria</taxon>
        <taxon>Rhodospirillales</taxon>
        <taxon>Azospirillaceae</taxon>
        <taxon>Azospirillum</taxon>
    </lineage>
</organism>
<name>A0ABU0WUY5_9PROT</name>
<proteinExistence type="predicted"/>
<evidence type="ECO:0000313" key="2">
    <source>
        <dbReference type="EMBL" id="MDQ2106539.1"/>
    </source>
</evidence>
<accession>A0ABU0WUY5</accession>
<protein>
    <submittedName>
        <fullName evidence="2">OmpA family protein</fullName>
    </submittedName>
</protein>
<evidence type="ECO:0000313" key="3">
    <source>
        <dbReference type="Proteomes" id="UP001227317"/>
    </source>
</evidence>
<feature type="signal peptide" evidence="1">
    <location>
        <begin position="1"/>
        <end position="25"/>
    </location>
</feature>
<dbReference type="Proteomes" id="UP001227317">
    <property type="component" value="Unassembled WGS sequence"/>
</dbReference>
<evidence type="ECO:0000256" key="1">
    <source>
        <dbReference type="SAM" id="SignalP"/>
    </source>
</evidence>
<feature type="chain" id="PRO_5046273818" evidence="1">
    <location>
        <begin position="26"/>
        <end position="75"/>
    </location>
</feature>
<keyword evidence="1" id="KW-0732">Signal</keyword>
<comment type="caution">
    <text evidence="2">The sequence shown here is derived from an EMBL/GenBank/DDBJ whole genome shotgun (WGS) entry which is preliminary data.</text>
</comment>
<dbReference type="EMBL" id="JAUJFI010000269">
    <property type="protein sequence ID" value="MDQ2106539.1"/>
    <property type="molecule type" value="Genomic_DNA"/>
</dbReference>
<keyword evidence="3" id="KW-1185">Reference proteome</keyword>
<gene>
    <name evidence="2" type="ORF">QSG27_27880</name>
</gene>